<evidence type="ECO:0000313" key="1">
    <source>
        <dbReference type="EMBL" id="RFA37355.1"/>
    </source>
</evidence>
<dbReference type="RefSeq" id="WP_147305050.1">
    <property type="nucleotide sequence ID" value="NZ_NFZV01000006.1"/>
</dbReference>
<reference evidence="2" key="1">
    <citation type="submission" date="2017-05" db="EMBL/GenBank/DDBJ databases">
        <authorList>
            <person name="Sharma S."/>
            <person name="Sidhu C."/>
            <person name="Pinnaka A.K."/>
        </authorList>
    </citation>
    <scope>NUCLEOTIDE SEQUENCE [LARGE SCALE GENOMIC DNA]</scope>
    <source>
        <strain evidence="2">AK93</strain>
    </source>
</reference>
<organism evidence="1 2">
    <name type="scientific">Alkalilimnicola ehrlichii</name>
    <dbReference type="NCBI Taxonomy" id="351052"/>
    <lineage>
        <taxon>Bacteria</taxon>
        <taxon>Pseudomonadati</taxon>
        <taxon>Pseudomonadota</taxon>
        <taxon>Gammaproteobacteria</taxon>
        <taxon>Chromatiales</taxon>
        <taxon>Ectothiorhodospiraceae</taxon>
        <taxon>Alkalilimnicola</taxon>
    </lineage>
</organism>
<evidence type="ECO:0000313" key="2">
    <source>
        <dbReference type="Proteomes" id="UP000256763"/>
    </source>
</evidence>
<evidence type="ECO:0008006" key="3">
    <source>
        <dbReference type="Google" id="ProtNLM"/>
    </source>
</evidence>
<proteinExistence type="predicted"/>
<gene>
    <name evidence="1" type="ORF">CAL65_08585</name>
</gene>
<name>A0A3E0WZC4_9GAMM</name>
<dbReference type="Proteomes" id="UP000256763">
    <property type="component" value="Unassembled WGS sequence"/>
</dbReference>
<dbReference type="EMBL" id="NFZW01000007">
    <property type="protein sequence ID" value="RFA37355.1"/>
    <property type="molecule type" value="Genomic_DNA"/>
</dbReference>
<accession>A0A3E0WZC4</accession>
<dbReference type="OrthoDB" id="9814512at2"/>
<protein>
    <recommendedName>
        <fullName evidence="3">Integrase catalytic domain-containing protein</fullName>
    </recommendedName>
</protein>
<dbReference type="AlphaFoldDB" id="A0A3E0WZC4"/>
<sequence>MGLIKHPAAAKNLLRQLVSGHWETNEALFRTVKCRPGYPVAGFENMTAARKRVQAFAHWYNTEHCHNRFSGDIRNFNLPKTTGF</sequence>
<keyword evidence="2" id="KW-1185">Reference proteome</keyword>
<comment type="caution">
    <text evidence="1">The sequence shown here is derived from an EMBL/GenBank/DDBJ whole genome shotgun (WGS) entry which is preliminary data.</text>
</comment>